<dbReference type="Proteomes" id="UP000076722">
    <property type="component" value="Unassembled WGS sequence"/>
</dbReference>
<gene>
    <name evidence="2" type="ORF">SISNIDRAFT_489241</name>
</gene>
<evidence type="ECO:0000313" key="3">
    <source>
        <dbReference type="Proteomes" id="UP000076722"/>
    </source>
</evidence>
<feature type="region of interest" description="Disordered" evidence="1">
    <location>
        <begin position="335"/>
        <end position="364"/>
    </location>
</feature>
<protein>
    <submittedName>
        <fullName evidence="2">Uncharacterized protein</fullName>
    </submittedName>
</protein>
<evidence type="ECO:0000313" key="2">
    <source>
        <dbReference type="EMBL" id="KZS89560.1"/>
    </source>
</evidence>
<evidence type="ECO:0000256" key="1">
    <source>
        <dbReference type="SAM" id="MobiDB-lite"/>
    </source>
</evidence>
<sequence length="364" mass="41135">MPHDPRNNYVRLADASCRIVPKSLIDFTPRREVSGSQQEIVKVINSLCFRNELSVTMKLEDKLFAGDPQAQRAHGRATHTWLFLSKVITDVRYIRAQPITIWVWDTLSDAELNRPVFRECTHVLRIFSSLPSIHPHSPSGWIASLVVTGVLKMRNFDPQVEVLNISFACTTAQACVCLALKGEGTLARHRKMLSECIDRGTEKSWRKEDNALFICDRRYAEKITYSHVAECIAATMGNLEANSRVWSGHEILPADLHRNAEAGELKRLPSYFIQVQTFTALVMDRKMKARFHAVPAFTKNKNPSEPSQCGRHATSSIGWTKTQISGDQINIKLESTLGGFEGEKDKGDNHDEEYDEEEELEIGP</sequence>
<dbReference type="AlphaFoldDB" id="A0A164QDG7"/>
<name>A0A164QDG7_9AGAM</name>
<reference evidence="2 3" key="1">
    <citation type="journal article" date="2016" name="Mol. Biol. Evol.">
        <title>Comparative Genomics of Early-Diverging Mushroom-Forming Fungi Provides Insights into the Origins of Lignocellulose Decay Capabilities.</title>
        <authorList>
            <person name="Nagy L.G."/>
            <person name="Riley R."/>
            <person name="Tritt A."/>
            <person name="Adam C."/>
            <person name="Daum C."/>
            <person name="Floudas D."/>
            <person name="Sun H."/>
            <person name="Yadav J.S."/>
            <person name="Pangilinan J."/>
            <person name="Larsson K.H."/>
            <person name="Matsuura K."/>
            <person name="Barry K."/>
            <person name="Labutti K."/>
            <person name="Kuo R."/>
            <person name="Ohm R.A."/>
            <person name="Bhattacharya S.S."/>
            <person name="Shirouzu T."/>
            <person name="Yoshinaga Y."/>
            <person name="Martin F.M."/>
            <person name="Grigoriev I.V."/>
            <person name="Hibbett D.S."/>
        </authorList>
    </citation>
    <scope>NUCLEOTIDE SEQUENCE [LARGE SCALE GENOMIC DNA]</scope>
    <source>
        <strain evidence="2 3">HHB9708</strain>
    </source>
</reference>
<feature type="compositionally biased region" description="Acidic residues" evidence="1">
    <location>
        <begin position="350"/>
        <end position="364"/>
    </location>
</feature>
<dbReference type="EMBL" id="KV419427">
    <property type="protein sequence ID" value="KZS89560.1"/>
    <property type="molecule type" value="Genomic_DNA"/>
</dbReference>
<keyword evidence="3" id="KW-1185">Reference proteome</keyword>
<proteinExistence type="predicted"/>
<accession>A0A164QDG7</accession>
<organism evidence="2 3">
    <name type="scientific">Sistotremastrum niveocremeum HHB9708</name>
    <dbReference type="NCBI Taxonomy" id="1314777"/>
    <lineage>
        <taxon>Eukaryota</taxon>
        <taxon>Fungi</taxon>
        <taxon>Dikarya</taxon>
        <taxon>Basidiomycota</taxon>
        <taxon>Agaricomycotina</taxon>
        <taxon>Agaricomycetes</taxon>
        <taxon>Sistotremastrales</taxon>
        <taxon>Sistotremastraceae</taxon>
        <taxon>Sertulicium</taxon>
        <taxon>Sertulicium niveocremeum</taxon>
    </lineage>
</organism>